<feature type="domain" description="ABC3 transporter permease C-terminal" evidence="7">
    <location>
        <begin position="691"/>
        <end position="802"/>
    </location>
</feature>
<evidence type="ECO:0000256" key="2">
    <source>
        <dbReference type="ARBA" id="ARBA00022475"/>
    </source>
</evidence>
<evidence type="ECO:0000256" key="1">
    <source>
        <dbReference type="ARBA" id="ARBA00004651"/>
    </source>
</evidence>
<comment type="caution">
    <text evidence="10">The sequence shown here is derived from an EMBL/GenBank/DDBJ whole genome shotgun (WGS) entry which is preliminary data.</text>
</comment>
<dbReference type="GO" id="GO:0005886">
    <property type="term" value="C:plasma membrane"/>
    <property type="evidence" value="ECO:0007669"/>
    <property type="project" value="UniProtKB-SubCell"/>
</dbReference>
<protein>
    <submittedName>
        <fullName evidence="9 10">ABC transport system permease protein</fullName>
    </submittedName>
</protein>
<feature type="transmembrane region" description="Helical" evidence="6">
    <location>
        <begin position="21"/>
        <end position="41"/>
    </location>
</feature>
<dbReference type="InterPro" id="IPR025857">
    <property type="entry name" value="MacB_PCD"/>
</dbReference>
<evidence type="ECO:0000256" key="6">
    <source>
        <dbReference type="SAM" id="Phobius"/>
    </source>
</evidence>
<feature type="transmembrane region" description="Helical" evidence="6">
    <location>
        <begin position="739"/>
        <end position="758"/>
    </location>
</feature>
<feature type="transmembrane region" description="Helical" evidence="6">
    <location>
        <begin position="773"/>
        <end position="792"/>
    </location>
</feature>
<evidence type="ECO:0000313" key="10">
    <source>
        <dbReference type="EMBL" id="RLJ35903.1"/>
    </source>
</evidence>
<keyword evidence="11" id="KW-1185">Reference proteome</keyword>
<keyword evidence="2" id="KW-1003">Cell membrane</keyword>
<evidence type="ECO:0000259" key="7">
    <source>
        <dbReference type="Pfam" id="PF02687"/>
    </source>
</evidence>
<accession>A0A497VGQ5</accession>
<dbReference type="InterPro" id="IPR050250">
    <property type="entry name" value="Macrolide_Exporter_MacB"/>
</dbReference>
<reference evidence="10 12" key="2">
    <citation type="submission" date="2018-10" db="EMBL/GenBank/DDBJ databases">
        <title>Genomic Encyclopedia of Archaeal and Bacterial Type Strains, Phase II (KMG-II): from individual species to whole genera.</title>
        <authorList>
            <person name="Goeker M."/>
        </authorList>
    </citation>
    <scope>NUCLEOTIDE SEQUENCE [LARGE SCALE GENOMIC DNA]</scope>
    <source>
        <strain evidence="10 12">DSM 21886</strain>
    </source>
</reference>
<keyword evidence="3 6" id="KW-0812">Transmembrane</keyword>
<dbReference type="InterPro" id="IPR003838">
    <property type="entry name" value="ABC3_permease_C"/>
</dbReference>
<dbReference type="RefSeq" id="WP_101470779.1">
    <property type="nucleotide sequence ID" value="NZ_PJND01000007.1"/>
</dbReference>
<feature type="transmembrane region" description="Helical" evidence="6">
    <location>
        <begin position="382"/>
        <end position="405"/>
    </location>
</feature>
<organism evidence="10 12">
    <name type="scientific">Flavobacterium lindanitolerans</name>
    <dbReference type="NCBI Taxonomy" id="428988"/>
    <lineage>
        <taxon>Bacteria</taxon>
        <taxon>Pseudomonadati</taxon>
        <taxon>Bacteroidota</taxon>
        <taxon>Flavobacteriia</taxon>
        <taxon>Flavobacteriales</taxon>
        <taxon>Flavobacteriaceae</taxon>
        <taxon>Flavobacterium</taxon>
    </lineage>
</organism>
<evidence type="ECO:0000313" key="11">
    <source>
        <dbReference type="Proteomes" id="UP000233767"/>
    </source>
</evidence>
<dbReference type="Proteomes" id="UP000233767">
    <property type="component" value="Unassembled WGS sequence"/>
</dbReference>
<dbReference type="AlphaFoldDB" id="A0A497VGQ5"/>
<dbReference type="PANTHER" id="PTHR30572">
    <property type="entry name" value="MEMBRANE COMPONENT OF TRANSPORTER-RELATED"/>
    <property type="match status" value="1"/>
</dbReference>
<evidence type="ECO:0000313" key="12">
    <source>
        <dbReference type="Proteomes" id="UP000275027"/>
    </source>
</evidence>
<evidence type="ECO:0000256" key="4">
    <source>
        <dbReference type="ARBA" id="ARBA00022989"/>
    </source>
</evidence>
<gene>
    <name evidence="9" type="ORF">B0G92_0215</name>
    <name evidence="10" type="ORF">CLV50_1289</name>
</gene>
<dbReference type="PANTHER" id="PTHR30572:SF18">
    <property type="entry name" value="ABC-TYPE MACROLIDE FAMILY EXPORT SYSTEM PERMEASE COMPONENT 2"/>
    <property type="match status" value="1"/>
</dbReference>
<feature type="transmembrane region" description="Helical" evidence="6">
    <location>
        <begin position="426"/>
        <end position="450"/>
    </location>
</feature>
<keyword evidence="4 6" id="KW-1133">Transmembrane helix</keyword>
<feature type="transmembrane region" description="Helical" evidence="6">
    <location>
        <begin position="288"/>
        <end position="310"/>
    </location>
</feature>
<sequence length="810" mass="93357">MLKNWLKIFLYQIKDNKIFTGLNILGLSMGIAGLIFAILYWNDEHSYNEWNPDKERIFLSISNLGENMLWATNVAGFEPYLKNYEELESYCYFDADYMEDIVSYKRKKEILKITDAQKTFFEFFPFEFIKGSTKNALADNNSVALSEEAAQKLFRNEDPIGKEIDLSEQKFVVRAIYKVPGKSSMAPEVVISRIDRRLEENRPQWGNFSFALMLKLKNPQQTGPVKLKLERLLYENRELKWAREQGITPEQWREKNREGYLSKIILEPLTAARLHSITENYGEGRGNYQFLLIMMGLSLLILTLSIVNYVNLATANAIKRAKEVGVRKIIGAARGNIVKQFIFETMLMAGFAILISLVIVELSLPYYNEFLNKNLIIHSGQFYLQILLIFGLVVLFAGIFPAVYVSNFETLKVLKGNFGRSKNGIWLRNGMLILQFAIASFFIVGSYIVYEQVSYMNSKDLGFKGDQVVQVNYRNPYDFKEKGYLEKIVLRYETIHQELLKIKGVTQVSIGSFDFGGGAQASSGYEYNKKAVQGSNMAIDFDFLNMMNIKLAKGRNLSPSLSTDTIENILINETALRMMNEKDPIGKEINWNNKKLKIVGIAKDFHVSGPQDQIPPMTIFHYKTIPWMIQNAHQIFVKIDAEHMESAMKEIENFWIKKVDTEYPFKYDFVNKSYARSYQAYVNQRNLFSLLNIIVIFIALSGLFALASYSIQRRMKEIAIRKTLGAETKTLLKELSKQYVVFCIAGFLIALFPVYFLLNKWLENFAYRIDISIVPFVVGFVALLLLMLIVVLSRAYQATRVNVLKYLKYE</sequence>
<feature type="transmembrane region" description="Helical" evidence="6">
    <location>
        <begin position="687"/>
        <end position="711"/>
    </location>
</feature>
<proteinExistence type="predicted"/>
<feature type="transmembrane region" description="Helical" evidence="6">
    <location>
        <begin position="341"/>
        <end position="362"/>
    </location>
</feature>
<evidence type="ECO:0000256" key="5">
    <source>
        <dbReference type="ARBA" id="ARBA00023136"/>
    </source>
</evidence>
<comment type="subcellular location">
    <subcellularLocation>
        <location evidence="1">Cell membrane</location>
        <topology evidence="1">Multi-pass membrane protein</topology>
    </subcellularLocation>
</comment>
<evidence type="ECO:0000256" key="3">
    <source>
        <dbReference type="ARBA" id="ARBA00022692"/>
    </source>
</evidence>
<dbReference type="Pfam" id="PF12704">
    <property type="entry name" value="MacB_PCD"/>
    <property type="match status" value="2"/>
</dbReference>
<feature type="domain" description="ABC3 transporter permease C-terminal" evidence="7">
    <location>
        <begin position="297"/>
        <end position="407"/>
    </location>
</feature>
<dbReference type="EMBL" id="RCCB01000010">
    <property type="protein sequence ID" value="RLJ35903.1"/>
    <property type="molecule type" value="Genomic_DNA"/>
</dbReference>
<keyword evidence="5 6" id="KW-0472">Membrane</keyword>
<dbReference type="GO" id="GO:0022857">
    <property type="term" value="F:transmembrane transporter activity"/>
    <property type="evidence" value="ECO:0007669"/>
    <property type="project" value="TreeGrafter"/>
</dbReference>
<evidence type="ECO:0000259" key="8">
    <source>
        <dbReference type="Pfam" id="PF12704"/>
    </source>
</evidence>
<evidence type="ECO:0000313" key="9">
    <source>
        <dbReference type="EMBL" id="PKW28592.1"/>
    </source>
</evidence>
<feature type="domain" description="MacB-like periplasmic core" evidence="8">
    <location>
        <begin position="20"/>
        <end position="230"/>
    </location>
</feature>
<reference evidence="9 11" key="1">
    <citation type="submission" date="2017-12" db="EMBL/GenBank/DDBJ databases">
        <title>Genomic Encyclopedia of Type Strains, Phase III (KMG-III): the genomes of soil and plant-associated and newly described type strains.</title>
        <authorList>
            <person name="Whitman W."/>
        </authorList>
    </citation>
    <scope>NUCLEOTIDE SEQUENCE [LARGE SCALE GENOMIC DNA]</scope>
    <source>
        <strain evidence="9 11">IP-10</strain>
    </source>
</reference>
<dbReference type="Proteomes" id="UP000275027">
    <property type="component" value="Unassembled WGS sequence"/>
</dbReference>
<dbReference type="Pfam" id="PF02687">
    <property type="entry name" value="FtsX"/>
    <property type="match status" value="2"/>
</dbReference>
<dbReference type="EMBL" id="PJND01000007">
    <property type="protein sequence ID" value="PKW28592.1"/>
    <property type="molecule type" value="Genomic_DNA"/>
</dbReference>
<feature type="domain" description="MacB-like periplasmic core" evidence="8">
    <location>
        <begin position="437"/>
        <end position="653"/>
    </location>
</feature>
<name>A0A497VGQ5_9FLAO</name>